<evidence type="ECO:0000256" key="3">
    <source>
        <dbReference type="ARBA" id="ARBA00022729"/>
    </source>
</evidence>
<dbReference type="GO" id="GO:0009279">
    <property type="term" value="C:cell outer membrane"/>
    <property type="evidence" value="ECO:0007669"/>
    <property type="project" value="UniProtKB-SubCell"/>
</dbReference>
<gene>
    <name evidence="6" type="primary">mipA</name>
    <name evidence="6" type="ORF">VPAL9027_00829</name>
</gene>
<sequence>MTKASRLLIMAAGGVALLTSYSAYSRSEGLAIGGGYHYSSKVYKETDSSNDGFPMIGYRGEHFYIQGPEMGFGLFPLDAPQNLVWQVTYDGRSFDPKDSDNLAMQELDKRHATGLTGPELRYELPVGQLSVKAALEFTGEHHGYLVDAGWSYTHLVFGDSGITSKVGYQYNSSKMADYLYGVSSEESARSNIRRYDVGGAGEWYAALGVFANVTPNIRVFTGAKLTYLDSDINDSPIVSHDVVHSANVGLTYRF</sequence>
<name>A0A1R4B1T9_9VIBR</name>
<evidence type="ECO:0000256" key="2">
    <source>
        <dbReference type="ARBA" id="ARBA00005722"/>
    </source>
</evidence>
<keyword evidence="3" id="KW-0732">Signal</keyword>
<accession>A0A1R4B1T9</accession>
<proteinExistence type="inferred from homology"/>
<evidence type="ECO:0000313" key="6">
    <source>
        <dbReference type="EMBL" id="SJL82888.1"/>
    </source>
</evidence>
<dbReference type="PANTHER" id="PTHR38776">
    <property type="entry name" value="MLTA-INTERACTING PROTEIN-RELATED"/>
    <property type="match status" value="1"/>
</dbReference>
<evidence type="ECO:0000256" key="5">
    <source>
        <dbReference type="ARBA" id="ARBA00023237"/>
    </source>
</evidence>
<dbReference type="RefSeq" id="WP_077312588.1">
    <property type="nucleotide sequence ID" value="NZ_AP024887.1"/>
</dbReference>
<dbReference type="AlphaFoldDB" id="A0A1R4B1T9"/>
<reference evidence="6 7" key="1">
    <citation type="submission" date="2017-02" db="EMBL/GenBank/DDBJ databases">
        <authorList>
            <person name="Peterson S.W."/>
        </authorList>
    </citation>
    <scope>NUCLEOTIDE SEQUENCE [LARGE SCALE GENOMIC DNA]</scope>
    <source>
        <strain evidence="6 7">CECT 9027</strain>
    </source>
</reference>
<dbReference type="Pfam" id="PF06629">
    <property type="entry name" value="MipA"/>
    <property type="match status" value="1"/>
</dbReference>
<dbReference type="Proteomes" id="UP000189475">
    <property type="component" value="Unassembled WGS sequence"/>
</dbReference>
<comment type="similarity">
    <text evidence="2">Belongs to the MipA/OmpV family.</text>
</comment>
<evidence type="ECO:0000256" key="4">
    <source>
        <dbReference type="ARBA" id="ARBA00023136"/>
    </source>
</evidence>
<protein>
    <submittedName>
        <fullName evidence="6">MltA-interacting protein</fullName>
    </submittedName>
</protein>
<evidence type="ECO:0000256" key="1">
    <source>
        <dbReference type="ARBA" id="ARBA00004442"/>
    </source>
</evidence>
<dbReference type="OrthoDB" id="5295915at2"/>
<comment type="subcellular location">
    <subcellularLocation>
        <location evidence="1">Cell outer membrane</location>
    </subcellularLocation>
</comment>
<dbReference type="InterPro" id="IPR010583">
    <property type="entry name" value="MipA"/>
</dbReference>
<dbReference type="PANTHER" id="PTHR38776:SF1">
    <property type="entry name" value="MLTA-INTERACTING PROTEIN-RELATED"/>
    <property type="match status" value="1"/>
</dbReference>
<dbReference type="EMBL" id="FUFT01000002">
    <property type="protein sequence ID" value="SJL82888.1"/>
    <property type="molecule type" value="Genomic_DNA"/>
</dbReference>
<keyword evidence="5" id="KW-0998">Cell outer membrane</keyword>
<organism evidence="6 7">
    <name type="scientific">Vibrio palustris</name>
    <dbReference type="NCBI Taxonomy" id="1918946"/>
    <lineage>
        <taxon>Bacteria</taxon>
        <taxon>Pseudomonadati</taxon>
        <taxon>Pseudomonadota</taxon>
        <taxon>Gammaproteobacteria</taxon>
        <taxon>Vibrionales</taxon>
        <taxon>Vibrionaceae</taxon>
        <taxon>Vibrio</taxon>
    </lineage>
</organism>
<evidence type="ECO:0000313" key="7">
    <source>
        <dbReference type="Proteomes" id="UP000189475"/>
    </source>
</evidence>
<dbReference type="STRING" id="1918946.VPAL9027_00829"/>
<keyword evidence="7" id="KW-1185">Reference proteome</keyword>
<keyword evidence="4" id="KW-0472">Membrane</keyword>